<feature type="region of interest" description="Disordered" evidence="2">
    <location>
        <begin position="56"/>
        <end position="99"/>
    </location>
</feature>
<name>A0A849HH30_9MICO</name>
<evidence type="ECO:0000313" key="4">
    <source>
        <dbReference type="EMBL" id="NNM46718.1"/>
    </source>
</evidence>
<feature type="active site" description="Nucleophile" evidence="1">
    <location>
        <position position="258"/>
    </location>
</feature>
<organism evidence="4 5">
    <name type="scientific">Knoellia koreensis</name>
    <dbReference type="NCBI Taxonomy" id="2730921"/>
    <lineage>
        <taxon>Bacteria</taxon>
        <taxon>Bacillati</taxon>
        <taxon>Actinomycetota</taxon>
        <taxon>Actinomycetes</taxon>
        <taxon>Micrococcales</taxon>
        <taxon>Intrasporangiaceae</taxon>
        <taxon>Knoellia</taxon>
    </lineage>
</organism>
<comment type="caution">
    <text evidence="4">The sequence shown here is derived from an EMBL/GenBank/DDBJ whole genome shotgun (WGS) entry which is preliminary data.</text>
</comment>
<evidence type="ECO:0000256" key="1">
    <source>
        <dbReference type="PROSITE-ProRule" id="PRU01373"/>
    </source>
</evidence>
<keyword evidence="1" id="KW-0573">Peptidoglycan synthesis</keyword>
<evidence type="ECO:0000256" key="2">
    <source>
        <dbReference type="SAM" id="MobiDB-lite"/>
    </source>
</evidence>
<evidence type="ECO:0000313" key="5">
    <source>
        <dbReference type="Proteomes" id="UP000588586"/>
    </source>
</evidence>
<sequence>MRRLRAARRNRRRRIIRRRRVAAGLLLLALVGAIAATVNWVKGSDAVELGRVGAAAGRSGAPESTSDAGDATQAGSAVPGPGSPGGPGAPTTAPTTDQASLPLSPAVAAKVPATSTQVVLVEGTGIDSNKATVRLLQRDSGWVEKGSWSAHVGKSGWSANHREGDLRTPIGVFTLSDAGGRLADPGAALPYHRSNAFQAPAPSPGFGDSDIDAFDYVVAIDYNRVPGRSPLDWTRPKGMGAGGGIWLHVDRGGPTHGCVALPKAAMKLLLTELDPKRRPVVVMGPSDSL</sequence>
<dbReference type="GO" id="GO:0008360">
    <property type="term" value="P:regulation of cell shape"/>
    <property type="evidence" value="ECO:0007669"/>
    <property type="project" value="UniProtKB-UniRule"/>
</dbReference>
<dbReference type="CDD" id="cd16913">
    <property type="entry name" value="YkuD_like"/>
    <property type="match status" value="1"/>
</dbReference>
<keyword evidence="5" id="KW-1185">Reference proteome</keyword>
<dbReference type="Pfam" id="PF03734">
    <property type="entry name" value="YkuD"/>
    <property type="match status" value="1"/>
</dbReference>
<dbReference type="GO" id="GO:0016740">
    <property type="term" value="F:transferase activity"/>
    <property type="evidence" value="ECO:0007669"/>
    <property type="project" value="InterPro"/>
</dbReference>
<proteinExistence type="predicted"/>
<dbReference type="AlphaFoldDB" id="A0A849HH30"/>
<feature type="active site" description="Proton donor/acceptor" evidence="1">
    <location>
        <position position="248"/>
    </location>
</feature>
<dbReference type="GO" id="GO:0009252">
    <property type="term" value="P:peptidoglycan biosynthetic process"/>
    <property type="evidence" value="ECO:0007669"/>
    <property type="project" value="UniProtKB-KW"/>
</dbReference>
<dbReference type="GO" id="GO:0071555">
    <property type="term" value="P:cell wall organization"/>
    <property type="evidence" value="ECO:0007669"/>
    <property type="project" value="UniProtKB-UniRule"/>
</dbReference>
<dbReference type="InterPro" id="IPR005490">
    <property type="entry name" value="LD_TPept_cat_dom"/>
</dbReference>
<evidence type="ECO:0000259" key="3">
    <source>
        <dbReference type="PROSITE" id="PS52029"/>
    </source>
</evidence>
<dbReference type="PROSITE" id="PS52029">
    <property type="entry name" value="LD_TPASE"/>
    <property type="match status" value="1"/>
</dbReference>
<keyword evidence="1" id="KW-0133">Cell shape</keyword>
<comment type="pathway">
    <text evidence="1">Cell wall biogenesis; peptidoglycan biosynthesis.</text>
</comment>
<reference evidence="4 5" key="1">
    <citation type="submission" date="2020-04" db="EMBL/GenBank/DDBJ databases">
        <title>Knoellia sp. isolate from air conditioner.</title>
        <authorList>
            <person name="Chea S."/>
            <person name="Kim D.-U."/>
        </authorList>
    </citation>
    <scope>NUCLEOTIDE SEQUENCE [LARGE SCALE GENOMIC DNA]</scope>
    <source>
        <strain evidence="4 5">DB2414S</strain>
    </source>
</reference>
<dbReference type="PANTHER" id="PTHR38589">
    <property type="entry name" value="BLR0621 PROTEIN"/>
    <property type="match status" value="1"/>
</dbReference>
<dbReference type="EMBL" id="JABEPQ010000002">
    <property type="protein sequence ID" value="NNM46718.1"/>
    <property type="molecule type" value="Genomic_DNA"/>
</dbReference>
<accession>A0A849HH30</accession>
<keyword evidence="1" id="KW-0961">Cell wall biogenesis/degradation</keyword>
<feature type="domain" description="L,D-TPase catalytic" evidence="3">
    <location>
        <begin position="124"/>
        <end position="283"/>
    </location>
</feature>
<dbReference type="PANTHER" id="PTHR38589:SF1">
    <property type="entry name" value="BLR0621 PROTEIN"/>
    <property type="match status" value="1"/>
</dbReference>
<protein>
    <submittedName>
        <fullName evidence="4">L,D-transpeptidase family protein</fullName>
    </submittedName>
</protein>
<gene>
    <name evidence="4" type="ORF">HJG52_11955</name>
</gene>
<dbReference type="Proteomes" id="UP000588586">
    <property type="component" value="Unassembled WGS sequence"/>
</dbReference>